<accession>A0A5E4SQS1</accession>
<name>A0A5E4SQS1_9BURK</name>
<dbReference type="AlphaFoldDB" id="A0A5E4SQS1"/>
<organism evidence="1 2">
    <name type="scientific">Pandoraea terrae</name>
    <dbReference type="NCBI Taxonomy" id="1537710"/>
    <lineage>
        <taxon>Bacteria</taxon>
        <taxon>Pseudomonadati</taxon>
        <taxon>Pseudomonadota</taxon>
        <taxon>Betaproteobacteria</taxon>
        <taxon>Burkholderiales</taxon>
        <taxon>Burkholderiaceae</taxon>
        <taxon>Pandoraea</taxon>
    </lineage>
</organism>
<gene>
    <name evidence="1" type="ORF">PTE30175_00921</name>
</gene>
<reference evidence="1 2" key="1">
    <citation type="submission" date="2019-08" db="EMBL/GenBank/DDBJ databases">
        <authorList>
            <person name="Peeters C."/>
        </authorList>
    </citation>
    <scope>NUCLEOTIDE SEQUENCE [LARGE SCALE GENOMIC DNA]</scope>
    <source>
        <strain evidence="1 2">LMG 30175</strain>
    </source>
</reference>
<dbReference type="EMBL" id="CABPRZ010000003">
    <property type="protein sequence ID" value="VVD78186.1"/>
    <property type="molecule type" value="Genomic_DNA"/>
</dbReference>
<evidence type="ECO:0000313" key="1">
    <source>
        <dbReference type="EMBL" id="VVD78186.1"/>
    </source>
</evidence>
<sequence length="48" mass="5439">MTLNTRGTTMRFEHYVLTPAYVMDSCGLANFRSGLQCGAMLKTPVLWR</sequence>
<evidence type="ECO:0000313" key="2">
    <source>
        <dbReference type="Proteomes" id="UP000414233"/>
    </source>
</evidence>
<dbReference type="Proteomes" id="UP000414233">
    <property type="component" value="Unassembled WGS sequence"/>
</dbReference>
<keyword evidence="2" id="KW-1185">Reference proteome</keyword>
<proteinExistence type="predicted"/>
<protein>
    <submittedName>
        <fullName evidence="1">Uncharacterized protein</fullName>
    </submittedName>
</protein>